<dbReference type="InterPro" id="IPR029068">
    <property type="entry name" value="Glyas_Bleomycin-R_OHBP_Dase"/>
</dbReference>
<gene>
    <name evidence="2" type="ORF">ACFQJC_10870</name>
</gene>
<dbReference type="EMBL" id="JBHTAA010000005">
    <property type="protein sequence ID" value="MFC7204019.1"/>
    <property type="molecule type" value="Genomic_DNA"/>
</dbReference>
<dbReference type="PANTHER" id="PTHR36110">
    <property type="entry name" value="RING-CLEAVING DIOXYGENASE MHQE-RELATED"/>
    <property type="match status" value="1"/>
</dbReference>
<protein>
    <submittedName>
        <fullName evidence="2">VOC family protein</fullName>
    </submittedName>
</protein>
<dbReference type="InterPro" id="IPR037523">
    <property type="entry name" value="VOC_core"/>
</dbReference>
<proteinExistence type="predicted"/>
<dbReference type="SUPFAM" id="SSF54593">
    <property type="entry name" value="Glyoxalase/Bleomycin resistance protein/Dihydroxybiphenyl dioxygenase"/>
    <property type="match status" value="1"/>
</dbReference>
<dbReference type="InterPro" id="IPR052537">
    <property type="entry name" value="Extradiol_RC_dioxygenase"/>
</dbReference>
<dbReference type="AlphaFoldDB" id="A0ABD5ZG08"/>
<dbReference type="PANTHER" id="PTHR36110:SF4">
    <property type="entry name" value="RING-CLEAVING DIOXYGENASE MHQA-RELATED"/>
    <property type="match status" value="1"/>
</dbReference>
<feature type="domain" description="VOC" evidence="1">
    <location>
        <begin position="24"/>
        <end position="150"/>
    </location>
</feature>
<comment type="caution">
    <text evidence="2">The sequence shown here is derived from an EMBL/GenBank/DDBJ whole genome shotgun (WGS) entry which is preliminary data.</text>
</comment>
<reference evidence="2 3" key="1">
    <citation type="journal article" date="2019" name="Int. J. Syst. Evol. Microbiol.">
        <title>The Global Catalogue of Microorganisms (GCM) 10K type strain sequencing project: providing services to taxonomists for standard genome sequencing and annotation.</title>
        <authorList>
            <consortium name="The Broad Institute Genomics Platform"/>
            <consortium name="The Broad Institute Genome Sequencing Center for Infectious Disease"/>
            <person name="Wu L."/>
            <person name="Ma J."/>
        </authorList>
    </citation>
    <scope>NUCLEOTIDE SEQUENCE [LARGE SCALE GENOMIC DNA]</scope>
    <source>
        <strain evidence="2 3">DSM 29988</strain>
    </source>
</reference>
<evidence type="ECO:0000313" key="2">
    <source>
        <dbReference type="EMBL" id="MFC7204019.1"/>
    </source>
</evidence>
<dbReference type="PROSITE" id="PS51819">
    <property type="entry name" value="VOC"/>
    <property type="match status" value="1"/>
</dbReference>
<name>A0ABD5ZG08_9EURY</name>
<dbReference type="Proteomes" id="UP001596481">
    <property type="component" value="Unassembled WGS sequence"/>
</dbReference>
<evidence type="ECO:0000313" key="3">
    <source>
        <dbReference type="Proteomes" id="UP001596481"/>
    </source>
</evidence>
<dbReference type="Pfam" id="PF00903">
    <property type="entry name" value="Glyoxalase"/>
    <property type="match status" value="1"/>
</dbReference>
<evidence type="ECO:0000259" key="1">
    <source>
        <dbReference type="PROSITE" id="PS51819"/>
    </source>
</evidence>
<dbReference type="Gene3D" id="3.10.180.10">
    <property type="entry name" value="2,3-Dihydroxybiphenyl 1,2-Dioxygenase, domain 1"/>
    <property type="match status" value="1"/>
</dbReference>
<keyword evidence="3" id="KW-1185">Reference proteome</keyword>
<accession>A0ABD5ZG08</accession>
<dbReference type="InterPro" id="IPR004360">
    <property type="entry name" value="Glyas_Fos-R_dOase_dom"/>
</dbReference>
<organism evidence="2 3">
    <name type="scientific">Haloferax namakaokahaiae</name>
    <dbReference type="NCBI Taxonomy" id="1748331"/>
    <lineage>
        <taxon>Archaea</taxon>
        <taxon>Methanobacteriati</taxon>
        <taxon>Methanobacteriota</taxon>
        <taxon>Stenosarchaea group</taxon>
        <taxon>Halobacteria</taxon>
        <taxon>Halobacteriales</taxon>
        <taxon>Haloferacaceae</taxon>
        <taxon>Haloferax</taxon>
    </lineage>
</organism>
<dbReference type="RefSeq" id="WP_390223374.1">
    <property type="nucleotide sequence ID" value="NZ_JBHTAA010000005.1"/>
</dbReference>
<sequence length="210" mass="23164">MTNDASPDVPVTADLPDSPFHTTGVDHISLIGSNVEDTIGFYRDILGMPLVLKQPNLDAPDMSHLFFDTGDGRMLTFFVEDEGHESHRGPQRNGIGSVHHLAFRFDPERIEEIKEALDDAGHFFNEFDRGIFHSLYTQDHNGLVIELATDKFVIPDDRRAEVLAKAQEIRVEAGAEYAREEDLEAALEALDIPVEPANLPDASSGAAGLE</sequence>